<dbReference type="GO" id="GO:0004694">
    <property type="term" value="F:eukaryotic translation initiation factor 2alpha kinase activity"/>
    <property type="evidence" value="ECO:0007669"/>
    <property type="project" value="InterPro"/>
</dbReference>
<dbReference type="Gene3D" id="1.10.510.10">
    <property type="entry name" value="Transferase(Phosphotransferase) domain 1"/>
    <property type="match status" value="2"/>
</dbReference>
<dbReference type="PANTHER" id="PTHR11042:SF136">
    <property type="entry name" value="EIF-2-ALPHA KINASE GCN2"/>
    <property type="match status" value="1"/>
</dbReference>
<dbReference type="SUPFAM" id="SSF55681">
    <property type="entry name" value="Class II aaRS and biotin synthetases"/>
    <property type="match status" value="1"/>
</dbReference>
<evidence type="ECO:0000256" key="10">
    <source>
        <dbReference type="PIRSR" id="PIRSR000660-1"/>
    </source>
</evidence>
<dbReference type="CDD" id="cd14012">
    <property type="entry name" value="PK_eIF2AK_GCN2_rpt1"/>
    <property type="match status" value="1"/>
</dbReference>
<dbReference type="InterPro" id="IPR041715">
    <property type="entry name" value="HisRS-like_core"/>
</dbReference>
<evidence type="ECO:0000256" key="2">
    <source>
        <dbReference type="ARBA" id="ARBA00022527"/>
    </source>
</evidence>
<feature type="compositionally biased region" description="Low complexity" evidence="14">
    <location>
        <begin position="736"/>
        <end position="746"/>
    </location>
</feature>
<dbReference type="PROSITE" id="PS00107">
    <property type="entry name" value="PROTEIN_KINASE_ATP"/>
    <property type="match status" value="1"/>
</dbReference>
<dbReference type="GO" id="GO:0000077">
    <property type="term" value="P:DNA damage checkpoint signaling"/>
    <property type="evidence" value="ECO:0007669"/>
    <property type="project" value="InterPro"/>
</dbReference>
<keyword evidence="4 11" id="KW-0547">Nucleotide-binding</keyword>
<evidence type="ECO:0000256" key="6">
    <source>
        <dbReference type="ARBA" id="ARBA00022840"/>
    </source>
</evidence>
<dbReference type="GO" id="GO:0005524">
    <property type="term" value="F:ATP binding"/>
    <property type="evidence" value="ECO:0007669"/>
    <property type="project" value="UniProtKB-UniRule"/>
</dbReference>
<dbReference type="PANTHER" id="PTHR11042">
    <property type="entry name" value="EUKARYOTIC TRANSLATION INITIATION FACTOR 2-ALPHA KINASE EIF2-ALPHA KINASE -RELATED"/>
    <property type="match status" value="1"/>
</dbReference>
<dbReference type="InterPro" id="IPR011009">
    <property type="entry name" value="Kinase-like_dom_sf"/>
</dbReference>
<protein>
    <recommendedName>
        <fullName evidence="1">non-specific serine/threonine protein kinase</fullName>
        <ecNumber evidence="1">2.7.11.1</ecNumber>
    </recommendedName>
</protein>
<evidence type="ECO:0000256" key="5">
    <source>
        <dbReference type="ARBA" id="ARBA00022777"/>
    </source>
</evidence>
<feature type="binding site" evidence="11">
    <location>
        <position position="669"/>
    </location>
    <ligand>
        <name>ATP</name>
        <dbReference type="ChEBI" id="CHEBI:30616"/>
    </ligand>
</feature>
<dbReference type="Pfam" id="PF13393">
    <property type="entry name" value="tRNA-synt_His"/>
    <property type="match status" value="1"/>
</dbReference>
<evidence type="ECO:0000313" key="17">
    <source>
        <dbReference type="EMBL" id="OBA27053.1"/>
    </source>
</evidence>
<dbReference type="PROSITE" id="PS00108">
    <property type="entry name" value="PROTEIN_KINASE_ST"/>
    <property type="match status" value="1"/>
</dbReference>
<keyword evidence="13" id="KW-0175">Coiled coil</keyword>
<accession>A0A1B7TE89</accession>
<dbReference type="InterPro" id="IPR050339">
    <property type="entry name" value="CC_SR_Kinase"/>
</dbReference>
<keyword evidence="3" id="KW-0808">Transferase</keyword>
<dbReference type="SUPFAM" id="SSF54495">
    <property type="entry name" value="UBC-like"/>
    <property type="match status" value="1"/>
</dbReference>
<gene>
    <name evidence="17" type="ORF">HANVADRAFT_55981</name>
</gene>
<evidence type="ECO:0000256" key="8">
    <source>
        <dbReference type="ARBA" id="ARBA00047899"/>
    </source>
</evidence>
<dbReference type="InterPro" id="IPR008271">
    <property type="entry name" value="Ser/Thr_kinase_AS"/>
</dbReference>
<organism evidence="17 18">
    <name type="scientific">Hanseniaspora valbyensis NRRL Y-1626</name>
    <dbReference type="NCBI Taxonomy" id="766949"/>
    <lineage>
        <taxon>Eukaryota</taxon>
        <taxon>Fungi</taxon>
        <taxon>Dikarya</taxon>
        <taxon>Ascomycota</taxon>
        <taxon>Saccharomycotina</taxon>
        <taxon>Saccharomycetes</taxon>
        <taxon>Saccharomycodales</taxon>
        <taxon>Saccharomycodaceae</taxon>
        <taxon>Hanseniaspora</taxon>
    </lineage>
</organism>
<keyword evidence="6 11" id="KW-0067">ATP-binding</keyword>
<evidence type="ECO:0000256" key="4">
    <source>
        <dbReference type="ARBA" id="ARBA00022741"/>
    </source>
</evidence>
<dbReference type="Proteomes" id="UP000092321">
    <property type="component" value="Unassembled WGS sequence"/>
</dbReference>
<dbReference type="Pfam" id="PF12745">
    <property type="entry name" value="HGTP_anticodon2"/>
    <property type="match status" value="2"/>
</dbReference>
<dbReference type="Pfam" id="PF00069">
    <property type="entry name" value="Pkinase"/>
    <property type="match status" value="2"/>
</dbReference>
<dbReference type="InterPro" id="IPR006575">
    <property type="entry name" value="RWD_dom"/>
</dbReference>
<feature type="domain" description="Protein kinase" evidence="15">
    <location>
        <begin position="262"/>
        <end position="551"/>
    </location>
</feature>
<dbReference type="OrthoDB" id="341578at2759"/>
<dbReference type="EC" id="2.7.11.1" evidence="1"/>
<feature type="region of interest" description="Disordered" evidence="14">
    <location>
        <begin position="585"/>
        <end position="612"/>
    </location>
</feature>
<feature type="coiled-coil region" evidence="13">
    <location>
        <begin position="146"/>
        <end position="195"/>
    </location>
</feature>
<evidence type="ECO:0000259" key="15">
    <source>
        <dbReference type="PROSITE" id="PS50011"/>
    </source>
</evidence>
<dbReference type="EMBL" id="LXPE01000011">
    <property type="protein sequence ID" value="OBA27053.1"/>
    <property type="molecule type" value="Genomic_DNA"/>
</dbReference>
<comment type="catalytic activity">
    <reaction evidence="8">
        <text>L-threonyl-[protein] + ATP = O-phospho-L-threonyl-[protein] + ADP + H(+)</text>
        <dbReference type="Rhea" id="RHEA:46608"/>
        <dbReference type="Rhea" id="RHEA-COMP:11060"/>
        <dbReference type="Rhea" id="RHEA-COMP:11605"/>
        <dbReference type="ChEBI" id="CHEBI:15378"/>
        <dbReference type="ChEBI" id="CHEBI:30013"/>
        <dbReference type="ChEBI" id="CHEBI:30616"/>
        <dbReference type="ChEBI" id="CHEBI:61977"/>
        <dbReference type="ChEBI" id="CHEBI:456216"/>
        <dbReference type="EC" id="2.7.11.1"/>
    </reaction>
</comment>
<dbReference type="GO" id="GO:0005829">
    <property type="term" value="C:cytosol"/>
    <property type="evidence" value="ECO:0007669"/>
    <property type="project" value="TreeGrafter"/>
</dbReference>
<dbReference type="GO" id="GO:0005634">
    <property type="term" value="C:nucleus"/>
    <property type="evidence" value="ECO:0007669"/>
    <property type="project" value="TreeGrafter"/>
</dbReference>
<evidence type="ECO:0000313" key="18">
    <source>
        <dbReference type="Proteomes" id="UP000092321"/>
    </source>
</evidence>
<comment type="catalytic activity">
    <reaction evidence="9">
        <text>L-seryl-[protein] + ATP = O-phospho-L-seryl-[protein] + ADP + H(+)</text>
        <dbReference type="Rhea" id="RHEA:17989"/>
        <dbReference type="Rhea" id="RHEA-COMP:9863"/>
        <dbReference type="Rhea" id="RHEA-COMP:11604"/>
        <dbReference type="ChEBI" id="CHEBI:15378"/>
        <dbReference type="ChEBI" id="CHEBI:29999"/>
        <dbReference type="ChEBI" id="CHEBI:30616"/>
        <dbReference type="ChEBI" id="CHEBI:83421"/>
        <dbReference type="ChEBI" id="CHEBI:456216"/>
        <dbReference type="EC" id="2.7.11.1"/>
    </reaction>
</comment>
<dbReference type="Pfam" id="PF05773">
    <property type="entry name" value="RWD"/>
    <property type="match status" value="1"/>
</dbReference>
<dbReference type="InterPro" id="IPR024435">
    <property type="entry name" value="HisRS-related_dom"/>
</dbReference>
<feature type="active site" description="Proton acceptor" evidence="10">
    <location>
        <position position="927"/>
    </location>
</feature>
<feature type="domain" description="Protein kinase" evidence="15">
    <location>
        <begin position="640"/>
        <end position="1096"/>
    </location>
</feature>
<dbReference type="InterPro" id="IPR016135">
    <property type="entry name" value="UBQ-conjugating_enzyme/RWD"/>
</dbReference>
<feature type="compositionally biased region" description="Low complexity" evidence="14">
    <location>
        <begin position="586"/>
        <end position="603"/>
    </location>
</feature>
<dbReference type="CDD" id="cd14046">
    <property type="entry name" value="STKc_EIF2AK4_GCN2_rpt2"/>
    <property type="match status" value="1"/>
</dbReference>
<dbReference type="InterPro" id="IPR000719">
    <property type="entry name" value="Prot_kinase_dom"/>
</dbReference>
<evidence type="ECO:0000256" key="14">
    <source>
        <dbReference type="SAM" id="MobiDB-lite"/>
    </source>
</evidence>
<evidence type="ECO:0000256" key="1">
    <source>
        <dbReference type="ARBA" id="ARBA00012513"/>
    </source>
</evidence>
<dbReference type="CDD" id="cd23823">
    <property type="entry name" value="RWD_GCN2"/>
    <property type="match status" value="1"/>
</dbReference>
<feature type="domain" description="RWD" evidence="16">
    <location>
        <begin position="25"/>
        <end position="139"/>
    </location>
</feature>
<name>A0A1B7TE89_9ASCO</name>
<dbReference type="GO" id="GO:1990625">
    <property type="term" value="P:negative regulation of cytoplasmic translational initiation in response to stress"/>
    <property type="evidence" value="ECO:0007669"/>
    <property type="project" value="TreeGrafter"/>
</dbReference>
<reference evidence="18" key="1">
    <citation type="journal article" date="2016" name="Proc. Natl. Acad. Sci. U.S.A.">
        <title>Comparative genomics of biotechnologically important yeasts.</title>
        <authorList>
            <person name="Riley R."/>
            <person name="Haridas S."/>
            <person name="Wolfe K.H."/>
            <person name="Lopes M.R."/>
            <person name="Hittinger C.T."/>
            <person name="Goeker M."/>
            <person name="Salamov A.A."/>
            <person name="Wisecaver J.H."/>
            <person name="Long T.M."/>
            <person name="Calvey C.H."/>
            <person name="Aerts A.L."/>
            <person name="Barry K.W."/>
            <person name="Choi C."/>
            <person name="Clum A."/>
            <person name="Coughlan A.Y."/>
            <person name="Deshpande S."/>
            <person name="Douglass A.P."/>
            <person name="Hanson S.J."/>
            <person name="Klenk H.-P."/>
            <person name="LaButti K.M."/>
            <person name="Lapidus A."/>
            <person name="Lindquist E.A."/>
            <person name="Lipzen A.M."/>
            <person name="Meier-Kolthoff J.P."/>
            <person name="Ohm R.A."/>
            <person name="Otillar R.P."/>
            <person name="Pangilinan J.L."/>
            <person name="Peng Y."/>
            <person name="Rokas A."/>
            <person name="Rosa C.A."/>
            <person name="Scheuner C."/>
            <person name="Sibirny A.A."/>
            <person name="Slot J.C."/>
            <person name="Stielow J.B."/>
            <person name="Sun H."/>
            <person name="Kurtzman C.P."/>
            <person name="Blackwell M."/>
            <person name="Grigoriev I.V."/>
            <person name="Jeffries T.W."/>
        </authorList>
    </citation>
    <scope>NUCLEOTIDE SEQUENCE [LARGE SCALE GENOMIC DNA]</scope>
    <source>
        <strain evidence="18">NRRL Y-1626</strain>
    </source>
</reference>
<dbReference type="Gene3D" id="3.30.200.20">
    <property type="entry name" value="Phosphorylase Kinase, domain 1"/>
    <property type="match status" value="1"/>
</dbReference>
<proteinExistence type="inferred from homology"/>
<keyword evidence="18" id="KW-1185">Reference proteome</keyword>
<dbReference type="InterPro" id="IPR016255">
    <property type="entry name" value="Gcn2"/>
</dbReference>
<comment type="caution">
    <text evidence="17">The sequence shown here is derived from an EMBL/GenBank/DDBJ whole genome shotgun (WGS) entry which is preliminary data.</text>
</comment>
<feature type="region of interest" description="Disordered" evidence="14">
    <location>
        <begin position="720"/>
        <end position="750"/>
    </location>
</feature>
<evidence type="ECO:0000256" key="3">
    <source>
        <dbReference type="ARBA" id="ARBA00022679"/>
    </source>
</evidence>
<dbReference type="SUPFAM" id="SSF56112">
    <property type="entry name" value="Protein kinase-like (PK-like)"/>
    <property type="match status" value="2"/>
</dbReference>
<dbReference type="Gene3D" id="3.10.110.10">
    <property type="entry name" value="Ubiquitin Conjugating Enzyme"/>
    <property type="match status" value="1"/>
</dbReference>
<dbReference type="InterPro" id="IPR045864">
    <property type="entry name" value="aa-tRNA-synth_II/BPL/LPL"/>
</dbReference>
<dbReference type="Gene3D" id="3.30.930.10">
    <property type="entry name" value="Bira Bifunctional Protein, Domain 2"/>
    <property type="match status" value="1"/>
</dbReference>
<dbReference type="PROSITE" id="PS50011">
    <property type="entry name" value="PROTEIN_KINASE_DOM"/>
    <property type="match status" value="2"/>
</dbReference>
<evidence type="ECO:0000256" key="13">
    <source>
        <dbReference type="SAM" id="Coils"/>
    </source>
</evidence>
<evidence type="ECO:0000256" key="11">
    <source>
        <dbReference type="PIRSR" id="PIRSR000660-2"/>
    </source>
</evidence>
<evidence type="ECO:0000256" key="12">
    <source>
        <dbReference type="PROSITE-ProRule" id="PRU10141"/>
    </source>
</evidence>
<evidence type="ECO:0000256" key="9">
    <source>
        <dbReference type="ARBA" id="ARBA00048679"/>
    </source>
</evidence>
<dbReference type="InterPro" id="IPR017441">
    <property type="entry name" value="Protein_kinase_ATP_BS"/>
</dbReference>
<feature type="binding site" evidence="12">
    <location>
        <position position="670"/>
    </location>
    <ligand>
        <name>ATP</name>
        <dbReference type="ChEBI" id="CHEBI:30616"/>
    </ligand>
</feature>
<keyword evidence="2" id="KW-0723">Serine/threonine-protein kinase</keyword>
<comment type="similarity">
    <text evidence="7">Belongs to the protein kinase superfamily. Ser/Thr protein kinase family. GCN2 subfamily.</text>
</comment>
<feature type="binding site" evidence="11">
    <location>
        <begin position="646"/>
        <end position="654"/>
    </location>
    <ligand>
        <name>ATP</name>
        <dbReference type="ChEBI" id="CHEBI:30616"/>
    </ligand>
</feature>
<dbReference type="PROSITE" id="PS50908">
    <property type="entry name" value="RWD"/>
    <property type="match status" value="1"/>
</dbReference>
<dbReference type="SMART" id="SM00591">
    <property type="entry name" value="RWD"/>
    <property type="match status" value="1"/>
</dbReference>
<evidence type="ECO:0000256" key="7">
    <source>
        <dbReference type="ARBA" id="ARBA00037982"/>
    </source>
</evidence>
<keyword evidence="5 17" id="KW-0418">Kinase</keyword>
<sequence length="1883" mass="215875">MNLNNDAKPDSEQLTLEECLEIQETEMEVMKTIYMDDFKDITLEEKSPWDVKPLYQFLITLRSVEKDPMECQLTIKFKIPAAYPKMKPHVNLINLQNITETQKENMIQTLNEIMNNAVKKHEQILFELTSEIQERIDHLQTLTHNKSLEVQRLERLALEKQQFEEEEQIRQKEEEKQEKLKNDKLNKLLEEKREQYNENFLNDNIFMNDKTNNDSSNNNSISYIAPDDLVKAGKAFVFNKLIKTELPGSKLFYNFQSVVNAIKLTDNNDILSFGQQYLVKPYIPIESPLAITAVSMMDDFNYLLTEIIFDNTYFNTANGKKEISNLEKELEEMLKINNNDFINKLFAYTMERVVVGKNDEFWRLRILTEHNLNGNYLSELLSLVQFVNISVARNWLIRLLEGLNCLHKNGLQHKLINSKTVYMMKDKVYGITQPKLDFSSFGYTIINMLQRYPNLKNKYNIIEFESDNIWEPLSKSDIIKPNRKSDIWSLGVLFIEMIIGKDTLLNYSSPIELLNSSYDEDDPIKEFLMKMVSENPKKRYSVMELLPMKFLRTNIENITNNNNLMKNSLGSTSTFIQQPDQQDVISYNQGTGTTNSSSGPSSSNRRKSSSHNLNFKRRSFSAGIMKFNNNNYRSRYASDFEEIAILGKGAFGQVVKARNLLDSRYYAIKKVKQTESKLASILSEVMLLASLNYKYVVRYYTAWLEEVNDEPDEYNAIYSSEDEGENEKNLAAKNNDTTSDSSSQFDSDSDSAIGFFRKPSLNKSGSNFSVEMTPTSVNRLRSQLSGNNNNNNIASTTSSNWDFISNSFTNKNSLEESISNIIFDHSDDEDEEEGDDIISFHRSSNGSENDDVFSDEDVFDETVSTKMKKSMLKNTLYIQMEYCENRTLQDLIHSEKLSSQKDEYWRLFRQILEALSYIHSQNIIHRDLKPMNIFIDEQINIKIGDFGLATNISKQINLLKLDNSVTDDNDHTNISAIDDSMVSGSMTTAIGTALYIAPEVLNKNNEEGYTQKVDMYSLGIIFFEMIFSFSTGMERVQVLRGLRTKNVIFPAAFDSIHQRVEKNIVSNLLQHDPLKRMSAMDLLKSGQLPVKNQDLIIQEALKNLGDATSPWRTQVREHLFNQPYSLTTDILFDDDNLKQAAKLKNNGSNLPFNMILKNKMKDVVIQIFNKHGAVETEEPTIIFPKNPIYDNNNNNVYELLDRGGTVLQLQYDLTLPMARHLAKSAAIPNGSFISKQYRLQHVYRGSMLKPQRFGEVDFDIVSSSDRDNSYHNAECIKIIDEIIEKFPILSENNTIIILNHYDILNSIYDFCSIDLAQRTHVSKMLSQVGFTNKSFKDILKELKIQLNISSTSLNDLSNFDFRLDFEACVKKLNKLMKDSPIYYKTVNALKHLSKVIKILQHFKIKVNCLISPLSNYNYQYYKNGIMFQCVYDSGNGNGSFGKSSSVNAKSLIATGGRYDSLIFSILKPTSTATKNSSSTADAVNKGHKKAVGFTLAWETIFMITQTYFKLANTSVKKRKQLITKKIDWKPKRCNVIICTFTDGYLNTFGILILNKLWELGISCDLFRDNTVTSSNYTVDDIINLAQLDGIEWLLIIKPQQNINKVDINSLNQSNDQQDNNSNSIKKYYKPLRLKKVNDSDVDLDVTLDEFIKIYSQEYSSSNISNQEGNPKEIKTLEYMMSSLHVKKNNNQLMGGINDKKTDIQGIHGNDLDLNNSSINNNNNNNNILVHDGDSIMSDISDIDSMDNLSNNGINMNSKRKVVYIQNLSLKGKKSINSNKKSKWLHEQAASVNANSLFQKLNNATIITVDYMKEETLDMISITSLYNKEDWLRKAFGVGNNSSPKSLLTNVYNQLIKEKNKNGKDYVILTSEKNGKTCIIDLHR</sequence>
<evidence type="ECO:0000259" key="16">
    <source>
        <dbReference type="PROSITE" id="PS50908"/>
    </source>
</evidence>
<dbReference type="SMART" id="SM00220">
    <property type="entry name" value="S_TKc"/>
    <property type="match status" value="1"/>
</dbReference>
<dbReference type="PIRSF" id="PIRSF000660">
    <property type="entry name" value="Ser/Thr_PK_GCN2"/>
    <property type="match status" value="1"/>
</dbReference>
<dbReference type="FunFam" id="3.30.200.20:FF:000379">
    <property type="entry name" value="eIF-2-alpha kinase GCN2"/>
    <property type="match status" value="1"/>
</dbReference>